<comment type="caution">
    <text evidence="1">The sequence shown here is derived from an EMBL/GenBank/DDBJ whole genome shotgun (WGS) entry which is preliminary data.</text>
</comment>
<keyword evidence="2" id="KW-1185">Reference proteome</keyword>
<evidence type="ECO:0000313" key="1">
    <source>
        <dbReference type="EMBL" id="MBA0863593.1"/>
    </source>
</evidence>
<reference evidence="1 2" key="1">
    <citation type="journal article" date="2019" name="Genome Biol. Evol.">
        <title>Insights into the evolution of the New World diploid cottons (Gossypium, subgenus Houzingenia) based on genome sequencing.</title>
        <authorList>
            <person name="Grover C.E."/>
            <person name="Arick M.A. 2nd"/>
            <person name="Thrash A."/>
            <person name="Conover J.L."/>
            <person name="Sanders W.S."/>
            <person name="Peterson D.G."/>
            <person name="Frelichowski J.E."/>
            <person name="Scheffler J.A."/>
            <person name="Scheffler B.E."/>
            <person name="Wendel J.F."/>
        </authorList>
    </citation>
    <scope>NUCLEOTIDE SEQUENCE [LARGE SCALE GENOMIC DNA]</scope>
    <source>
        <strain evidence="1">1</strain>
        <tissue evidence="1">Leaf</tissue>
    </source>
</reference>
<protein>
    <submittedName>
        <fullName evidence="1">Uncharacterized protein</fullName>
    </submittedName>
</protein>
<name>A0A7J9LXR4_GOSSC</name>
<organism evidence="1 2">
    <name type="scientific">Gossypium schwendimanii</name>
    <name type="common">Cotton</name>
    <dbReference type="NCBI Taxonomy" id="34291"/>
    <lineage>
        <taxon>Eukaryota</taxon>
        <taxon>Viridiplantae</taxon>
        <taxon>Streptophyta</taxon>
        <taxon>Embryophyta</taxon>
        <taxon>Tracheophyta</taxon>
        <taxon>Spermatophyta</taxon>
        <taxon>Magnoliopsida</taxon>
        <taxon>eudicotyledons</taxon>
        <taxon>Gunneridae</taxon>
        <taxon>Pentapetalae</taxon>
        <taxon>rosids</taxon>
        <taxon>malvids</taxon>
        <taxon>Malvales</taxon>
        <taxon>Malvaceae</taxon>
        <taxon>Malvoideae</taxon>
        <taxon>Gossypium</taxon>
    </lineage>
</organism>
<sequence length="74" mass="8586">MPAEERVKVNLSDVHSYYSYGSTVIFRKLIRICKKRTLSGKLYGCCRMKFCIGAVILIESLYLKFRELLVMPCC</sequence>
<dbReference type="EMBL" id="JABFAF010000008">
    <property type="protein sequence ID" value="MBA0863593.1"/>
    <property type="molecule type" value="Genomic_DNA"/>
</dbReference>
<accession>A0A7J9LXR4</accession>
<dbReference type="OrthoDB" id="1002091at2759"/>
<proteinExistence type="predicted"/>
<evidence type="ECO:0000313" key="2">
    <source>
        <dbReference type="Proteomes" id="UP000593576"/>
    </source>
</evidence>
<gene>
    <name evidence="1" type="ORF">Goshw_023353</name>
</gene>
<dbReference type="Proteomes" id="UP000593576">
    <property type="component" value="Unassembled WGS sequence"/>
</dbReference>
<dbReference type="AlphaFoldDB" id="A0A7J9LXR4"/>